<dbReference type="EMBL" id="JBFOLK010000009">
    <property type="protein sequence ID" value="KAL2485698.1"/>
    <property type="molecule type" value="Genomic_DNA"/>
</dbReference>
<keyword evidence="3" id="KW-0732">Signal</keyword>
<gene>
    <name evidence="4" type="ORF">Adt_30454</name>
</gene>
<dbReference type="Proteomes" id="UP001604336">
    <property type="component" value="Unassembled WGS sequence"/>
</dbReference>
<reference evidence="5" key="1">
    <citation type="submission" date="2024-07" db="EMBL/GenBank/DDBJ databases">
        <title>Two chromosome-level genome assemblies of Korean endemic species Abeliophyllum distichum and Forsythia ovata (Oleaceae).</title>
        <authorList>
            <person name="Jang H."/>
        </authorList>
    </citation>
    <scope>NUCLEOTIDE SEQUENCE [LARGE SCALE GENOMIC DNA]</scope>
</reference>
<feature type="region of interest" description="Disordered" evidence="1">
    <location>
        <begin position="26"/>
        <end position="134"/>
    </location>
</feature>
<feature type="signal peptide" evidence="3">
    <location>
        <begin position="1"/>
        <end position="24"/>
    </location>
</feature>
<proteinExistence type="predicted"/>
<name>A0ABD1RBF4_9LAMI</name>
<feature type="compositionally biased region" description="Basic and acidic residues" evidence="1">
    <location>
        <begin position="110"/>
        <end position="126"/>
    </location>
</feature>
<keyword evidence="2" id="KW-0472">Membrane</keyword>
<feature type="chain" id="PRO_5044756689" evidence="3">
    <location>
        <begin position="25"/>
        <end position="178"/>
    </location>
</feature>
<evidence type="ECO:0000256" key="3">
    <source>
        <dbReference type="SAM" id="SignalP"/>
    </source>
</evidence>
<keyword evidence="2" id="KW-1133">Transmembrane helix</keyword>
<dbReference type="AlphaFoldDB" id="A0ABD1RBF4"/>
<protein>
    <submittedName>
        <fullName evidence="4">Classical arabinogalactan protein 1-like</fullName>
    </submittedName>
</protein>
<keyword evidence="2" id="KW-0812">Transmembrane</keyword>
<comment type="caution">
    <text evidence="4">The sequence shown here is derived from an EMBL/GenBank/DDBJ whole genome shotgun (WGS) entry which is preliminary data.</text>
</comment>
<organism evidence="4 5">
    <name type="scientific">Abeliophyllum distichum</name>
    <dbReference type="NCBI Taxonomy" id="126358"/>
    <lineage>
        <taxon>Eukaryota</taxon>
        <taxon>Viridiplantae</taxon>
        <taxon>Streptophyta</taxon>
        <taxon>Embryophyta</taxon>
        <taxon>Tracheophyta</taxon>
        <taxon>Spermatophyta</taxon>
        <taxon>Magnoliopsida</taxon>
        <taxon>eudicotyledons</taxon>
        <taxon>Gunneridae</taxon>
        <taxon>Pentapetalae</taxon>
        <taxon>asterids</taxon>
        <taxon>lamiids</taxon>
        <taxon>Lamiales</taxon>
        <taxon>Oleaceae</taxon>
        <taxon>Forsythieae</taxon>
        <taxon>Abeliophyllum</taxon>
    </lineage>
</organism>
<dbReference type="PRINTS" id="PR01217">
    <property type="entry name" value="PRICHEXTENSN"/>
</dbReference>
<feature type="compositionally biased region" description="Low complexity" evidence="1">
    <location>
        <begin position="86"/>
        <end position="95"/>
    </location>
</feature>
<feature type="compositionally biased region" description="Pro residues" evidence="1">
    <location>
        <begin position="56"/>
        <end position="85"/>
    </location>
</feature>
<sequence length="178" mass="18187">MAIRIQILSVLLFAFVFSIHPVFSADPPENSPSPSPHAPADALPPPVLSPATPSQSPSPAPSPFLSSPPAPPPSDLSPSPSPAPSPETTDSSAPDKSPTPAPAPAVADNAAHEEANASNMETERDSSSSGMNGGQKAGVAVAVVAGACIVGLGALIYKKRKHNVRRSEYGYAARREIL</sequence>
<dbReference type="PANTHER" id="PTHR36721:SF15">
    <property type="entry name" value="EN_SPM-LIKE TRANSPOSON PROTEIN"/>
    <property type="match status" value="1"/>
</dbReference>
<keyword evidence="5" id="KW-1185">Reference proteome</keyword>
<feature type="compositionally biased region" description="Pro residues" evidence="1">
    <location>
        <begin position="29"/>
        <end position="48"/>
    </location>
</feature>
<dbReference type="PANTHER" id="PTHR36721">
    <property type="entry name" value="PROLINE-RICH FAMILY PROTEIN"/>
    <property type="match status" value="1"/>
</dbReference>
<accession>A0ABD1RBF4</accession>
<evidence type="ECO:0000313" key="4">
    <source>
        <dbReference type="EMBL" id="KAL2485698.1"/>
    </source>
</evidence>
<evidence type="ECO:0000256" key="1">
    <source>
        <dbReference type="SAM" id="MobiDB-lite"/>
    </source>
</evidence>
<evidence type="ECO:0000256" key="2">
    <source>
        <dbReference type="SAM" id="Phobius"/>
    </source>
</evidence>
<feature type="transmembrane region" description="Helical" evidence="2">
    <location>
        <begin position="137"/>
        <end position="157"/>
    </location>
</feature>
<evidence type="ECO:0000313" key="5">
    <source>
        <dbReference type="Proteomes" id="UP001604336"/>
    </source>
</evidence>